<feature type="non-terminal residue" evidence="1">
    <location>
        <position position="95"/>
    </location>
</feature>
<accession>A0A2G1BPM7</accession>
<organism evidence="1 2">
    <name type="scientific">Tenacibaculum discolor</name>
    <dbReference type="NCBI Taxonomy" id="361581"/>
    <lineage>
        <taxon>Bacteria</taxon>
        <taxon>Pseudomonadati</taxon>
        <taxon>Bacteroidota</taxon>
        <taxon>Flavobacteriia</taxon>
        <taxon>Flavobacteriales</taxon>
        <taxon>Flavobacteriaceae</taxon>
        <taxon>Tenacibaculum</taxon>
    </lineage>
</organism>
<evidence type="ECO:0000313" key="1">
    <source>
        <dbReference type="EMBL" id="PHN95914.1"/>
    </source>
</evidence>
<gene>
    <name evidence="1" type="ORF">CSC81_17885</name>
</gene>
<protein>
    <submittedName>
        <fullName evidence="1">TetR family transcriptional regulator</fullName>
    </submittedName>
</protein>
<name>A0A2G1BPM7_9FLAO</name>
<comment type="caution">
    <text evidence="1">The sequence shown here is derived from an EMBL/GenBank/DDBJ whole genome shotgun (WGS) entry which is preliminary data.</text>
</comment>
<proteinExistence type="predicted"/>
<reference evidence="1 2" key="1">
    <citation type="journal article" date="2016" name="Nat. Commun.">
        <title>Microbial interactions lead to rapid micro-scale successions on model marine particles.</title>
        <authorList>
            <person name="Datta M.S."/>
            <person name="Sliwerska E."/>
            <person name="Gore J."/>
            <person name="Polz M.F."/>
            <person name="Cordero O.X."/>
        </authorList>
    </citation>
    <scope>NUCLEOTIDE SEQUENCE [LARGE SCALE GENOMIC DNA]</scope>
    <source>
        <strain evidence="1 2">4G03</strain>
    </source>
</reference>
<dbReference type="Proteomes" id="UP000222163">
    <property type="component" value="Unassembled WGS sequence"/>
</dbReference>
<sequence>MVSLLQKFSDRGARTMLRVLLSMGDYFLETDTNLADLRRRLVGDGKLKEVLHRGVGEVLQRGVERGELDQSRLTPRISTLPIDLIRHEVLMTHRP</sequence>
<evidence type="ECO:0000313" key="2">
    <source>
        <dbReference type="Proteomes" id="UP000222163"/>
    </source>
</evidence>
<dbReference type="AlphaFoldDB" id="A0A2G1BPM7"/>
<dbReference type="Gene3D" id="1.10.357.10">
    <property type="entry name" value="Tetracycline Repressor, domain 2"/>
    <property type="match status" value="1"/>
</dbReference>
<dbReference type="EMBL" id="PDUU01000859">
    <property type="protein sequence ID" value="PHN95914.1"/>
    <property type="molecule type" value="Genomic_DNA"/>
</dbReference>